<dbReference type="Pfam" id="PF01171">
    <property type="entry name" value="ATP_bind_3"/>
    <property type="match status" value="1"/>
</dbReference>
<evidence type="ECO:0000256" key="9">
    <source>
        <dbReference type="SAM" id="MobiDB-lite"/>
    </source>
</evidence>
<evidence type="ECO:0000256" key="3">
    <source>
        <dbReference type="ARBA" id="ARBA00022598"/>
    </source>
</evidence>
<dbReference type="AlphaFoldDB" id="A0A3D4V534"/>
<evidence type="ECO:0000313" key="12">
    <source>
        <dbReference type="Proteomes" id="UP000264071"/>
    </source>
</evidence>
<organism evidence="11 12">
    <name type="scientific">Gemmatimonas aurantiaca</name>
    <dbReference type="NCBI Taxonomy" id="173480"/>
    <lineage>
        <taxon>Bacteria</taxon>
        <taxon>Pseudomonadati</taxon>
        <taxon>Gemmatimonadota</taxon>
        <taxon>Gemmatimonadia</taxon>
        <taxon>Gemmatimonadales</taxon>
        <taxon>Gemmatimonadaceae</taxon>
        <taxon>Gemmatimonas</taxon>
    </lineage>
</organism>
<keyword evidence="6 8" id="KW-0067">ATP-binding</keyword>
<dbReference type="SMART" id="SM00977">
    <property type="entry name" value="TilS_C"/>
    <property type="match status" value="1"/>
</dbReference>
<evidence type="ECO:0000256" key="6">
    <source>
        <dbReference type="ARBA" id="ARBA00022840"/>
    </source>
</evidence>
<dbReference type="GO" id="GO:0032267">
    <property type="term" value="F:tRNA(Ile)-lysidine synthase activity"/>
    <property type="evidence" value="ECO:0007669"/>
    <property type="project" value="UniProtKB-EC"/>
</dbReference>
<comment type="catalytic activity">
    <reaction evidence="7 8">
        <text>cytidine(34) in tRNA(Ile2) + L-lysine + ATP = lysidine(34) in tRNA(Ile2) + AMP + diphosphate + H(+)</text>
        <dbReference type="Rhea" id="RHEA:43744"/>
        <dbReference type="Rhea" id="RHEA-COMP:10625"/>
        <dbReference type="Rhea" id="RHEA-COMP:10670"/>
        <dbReference type="ChEBI" id="CHEBI:15378"/>
        <dbReference type="ChEBI" id="CHEBI:30616"/>
        <dbReference type="ChEBI" id="CHEBI:32551"/>
        <dbReference type="ChEBI" id="CHEBI:33019"/>
        <dbReference type="ChEBI" id="CHEBI:82748"/>
        <dbReference type="ChEBI" id="CHEBI:83665"/>
        <dbReference type="ChEBI" id="CHEBI:456215"/>
        <dbReference type="EC" id="6.3.4.19"/>
    </reaction>
</comment>
<name>A0A3D4V534_9BACT</name>
<dbReference type="Gene3D" id="3.40.50.620">
    <property type="entry name" value="HUPs"/>
    <property type="match status" value="1"/>
</dbReference>
<dbReference type="NCBIfam" id="TIGR02432">
    <property type="entry name" value="lysidine_TilS_N"/>
    <property type="match status" value="1"/>
</dbReference>
<dbReference type="SUPFAM" id="SSF52402">
    <property type="entry name" value="Adenine nucleotide alpha hydrolases-like"/>
    <property type="match status" value="1"/>
</dbReference>
<evidence type="ECO:0000256" key="4">
    <source>
        <dbReference type="ARBA" id="ARBA00022694"/>
    </source>
</evidence>
<dbReference type="Proteomes" id="UP000264071">
    <property type="component" value="Unassembled WGS sequence"/>
</dbReference>
<comment type="subcellular location">
    <subcellularLocation>
        <location evidence="1 8">Cytoplasm</location>
    </subcellularLocation>
</comment>
<dbReference type="NCBIfam" id="TIGR02433">
    <property type="entry name" value="lysidine_TilS_C"/>
    <property type="match status" value="1"/>
</dbReference>
<dbReference type="PANTHER" id="PTHR43033">
    <property type="entry name" value="TRNA(ILE)-LYSIDINE SYNTHASE-RELATED"/>
    <property type="match status" value="1"/>
</dbReference>
<feature type="region of interest" description="Disordered" evidence="9">
    <location>
        <begin position="1"/>
        <end position="25"/>
    </location>
</feature>
<dbReference type="CDD" id="cd01992">
    <property type="entry name" value="TilS_N"/>
    <property type="match status" value="1"/>
</dbReference>
<keyword evidence="5 8" id="KW-0547">Nucleotide-binding</keyword>
<keyword evidence="4 8" id="KW-0819">tRNA processing</keyword>
<dbReference type="Pfam" id="PF11734">
    <property type="entry name" value="TilS_C"/>
    <property type="match status" value="1"/>
</dbReference>
<feature type="domain" description="Lysidine-tRNA(Ile) synthetase C-terminal" evidence="10">
    <location>
        <begin position="414"/>
        <end position="485"/>
    </location>
</feature>
<comment type="caution">
    <text evidence="11">The sequence shown here is derived from an EMBL/GenBank/DDBJ whole genome shotgun (WGS) entry which is preliminary data.</text>
</comment>
<dbReference type="InterPro" id="IPR012795">
    <property type="entry name" value="tRNA_Ile_lys_synt_N"/>
</dbReference>
<evidence type="ECO:0000256" key="1">
    <source>
        <dbReference type="ARBA" id="ARBA00004496"/>
    </source>
</evidence>
<accession>A0A3D4V534</accession>
<dbReference type="GO" id="GO:0005737">
    <property type="term" value="C:cytoplasm"/>
    <property type="evidence" value="ECO:0007669"/>
    <property type="project" value="UniProtKB-SubCell"/>
</dbReference>
<dbReference type="GO" id="GO:0006400">
    <property type="term" value="P:tRNA modification"/>
    <property type="evidence" value="ECO:0007669"/>
    <property type="project" value="UniProtKB-UniRule"/>
</dbReference>
<evidence type="ECO:0000256" key="2">
    <source>
        <dbReference type="ARBA" id="ARBA00022490"/>
    </source>
</evidence>
<dbReference type="InterPro" id="IPR012094">
    <property type="entry name" value="tRNA_Ile_lys_synt"/>
</dbReference>
<reference evidence="11 12" key="1">
    <citation type="journal article" date="2018" name="Nat. Biotechnol.">
        <title>A standardized bacterial taxonomy based on genome phylogeny substantially revises the tree of life.</title>
        <authorList>
            <person name="Parks D.H."/>
            <person name="Chuvochina M."/>
            <person name="Waite D.W."/>
            <person name="Rinke C."/>
            <person name="Skarshewski A."/>
            <person name="Chaumeil P.A."/>
            <person name="Hugenholtz P."/>
        </authorList>
    </citation>
    <scope>NUCLEOTIDE SEQUENCE [LARGE SCALE GENOMIC DNA]</scope>
    <source>
        <strain evidence="11">UBA8844</strain>
    </source>
</reference>
<dbReference type="GO" id="GO:0005524">
    <property type="term" value="F:ATP binding"/>
    <property type="evidence" value="ECO:0007669"/>
    <property type="project" value="UniProtKB-UniRule"/>
</dbReference>
<dbReference type="EMBL" id="DPIY01000004">
    <property type="protein sequence ID" value="HCT56239.1"/>
    <property type="molecule type" value="Genomic_DNA"/>
</dbReference>
<evidence type="ECO:0000256" key="5">
    <source>
        <dbReference type="ARBA" id="ARBA00022741"/>
    </source>
</evidence>
<dbReference type="HAMAP" id="MF_01161">
    <property type="entry name" value="tRNA_Ile_lys_synt"/>
    <property type="match status" value="1"/>
</dbReference>
<comment type="domain">
    <text evidence="8">The N-terminal region contains the highly conserved SGGXDS motif, predicted to be a P-loop motif involved in ATP binding.</text>
</comment>
<gene>
    <name evidence="8 11" type="primary">tilS</name>
    <name evidence="11" type="ORF">DGD08_03395</name>
</gene>
<dbReference type="SUPFAM" id="SSF56037">
    <property type="entry name" value="PheT/TilS domain"/>
    <property type="match status" value="1"/>
</dbReference>
<dbReference type="PANTHER" id="PTHR43033:SF1">
    <property type="entry name" value="TRNA(ILE)-LYSIDINE SYNTHASE-RELATED"/>
    <property type="match status" value="1"/>
</dbReference>
<sequence length="493" mass="53857">MQLTKRTRQRISPGMALVREDPDPDMPADGIPEGIPAEDLLRASIEVALAAVREPLVLAVSGGSDSMALLFAMERWAPDRIAAVATFDHGTGSYATDAASLVAAHGRRLGLTVIRERARRPGVNEAAWRDARWSFLQRVARGFHARVATAHTRDDQAETVVMRLLRGSGARGLAALAAPSPVVRPWLGVSREELTRWLASEGLPFLEDPMNASRYFLRARVRHELLPACEAASPGFRDAMLLIGERAARWRREVEQYLDQAGLVVEHAGRSASLPVEVLEQTTPEGQAVLWAALSARAGVTLDAHGTRAAVRFTSSRRRGAYITVAGGAAIMRTRRAAEQVASDVGADRGIRAPAGVGERFVVRSRAAASEAVEWSGESTTLPRRLGQWRFRRLAAAPAAFDAWHMGLPAGTSVVVRPWREGDRIRSAGAAAGRRVTRYFTESRIPVPDRSQWPVVLVDDEVAWVPGVCRGLAAPSRSGRSELIWYRCEREFD</sequence>
<evidence type="ECO:0000256" key="8">
    <source>
        <dbReference type="HAMAP-Rule" id="MF_01161"/>
    </source>
</evidence>
<protein>
    <recommendedName>
        <fullName evidence="8">tRNA(Ile)-lysidine synthase</fullName>
        <ecNumber evidence="8">6.3.4.19</ecNumber>
    </recommendedName>
    <alternativeName>
        <fullName evidence="8">tRNA(Ile)-2-lysyl-cytidine synthase</fullName>
    </alternativeName>
    <alternativeName>
        <fullName evidence="8">tRNA(Ile)-lysidine synthetase</fullName>
    </alternativeName>
</protein>
<feature type="binding site" evidence="8">
    <location>
        <begin position="61"/>
        <end position="66"/>
    </location>
    <ligand>
        <name>ATP</name>
        <dbReference type="ChEBI" id="CHEBI:30616"/>
    </ligand>
</feature>
<evidence type="ECO:0000256" key="7">
    <source>
        <dbReference type="ARBA" id="ARBA00048539"/>
    </source>
</evidence>
<keyword evidence="3 8" id="KW-0436">Ligase</keyword>
<keyword evidence="2 8" id="KW-0963">Cytoplasm</keyword>
<dbReference type="InterPro" id="IPR012796">
    <property type="entry name" value="Lysidine-tRNA-synth_C"/>
</dbReference>
<comment type="similarity">
    <text evidence="8">Belongs to the tRNA(Ile)-lysidine synthase family.</text>
</comment>
<proteinExistence type="inferred from homology"/>
<evidence type="ECO:0000313" key="11">
    <source>
        <dbReference type="EMBL" id="HCT56239.1"/>
    </source>
</evidence>
<dbReference type="InterPro" id="IPR011063">
    <property type="entry name" value="TilS/TtcA_N"/>
</dbReference>
<evidence type="ECO:0000259" key="10">
    <source>
        <dbReference type="SMART" id="SM00977"/>
    </source>
</evidence>
<dbReference type="EC" id="6.3.4.19" evidence="8"/>
<comment type="function">
    <text evidence="8">Ligates lysine onto the cytidine present at position 34 of the AUA codon-specific tRNA(Ile) that contains the anticodon CAU, in an ATP-dependent manner. Cytidine is converted to lysidine, thus changing the amino acid specificity of the tRNA from methionine to isoleucine.</text>
</comment>
<dbReference type="InterPro" id="IPR014729">
    <property type="entry name" value="Rossmann-like_a/b/a_fold"/>
</dbReference>